<keyword evidence="3" id="KW-1185">Reference proteome</keyword>
<name>A0AAV4RGS1_CAEEX</name>
<protein>
    <submittedName>
        <fullName evidence="2">Caspase-2</fullName>
    </submittedName>
</protein>
<dbReference type="AlphaFoldDB" id="A0AAV4RGS1"/>
<reference evidence="2 3" key="1">
    <citation type="submission" date="2021-06" db="EMBL/GenBank/DDBJ databases">
        <title>Caerostris extrusa draft genome.</title>
        <authorList>
            <person name="Kono N."/>
            <person name="Arakawa K."/>
        </authorList>
    </citation>
    <scope>NUCLEOTIDE SEQUENCE [LARGE SCALE GENOMIC DNA]</scope>
</reference>
<dbReference type="SUPFAM" id="SSF52129">
    <property type="entry name" value="Caspase-like"/>
    <property type="match status" value="1"/>
</dbReference>
<dbReference type="PROSITE" id="PS50207">
    <property type="entry name" value="CASPASE_P10"/>
    <property type="match status" value="1"/>
</dbReference>
<evidence type="ECO:0000313" key="3">
    <source>
        <dbReference type="Proteomes" id="UP001054945"/>
    </source>
</evidence>
<dbReference type="InterPro" id="IPR029030">
    <property type="entry name" value="Caspase-like_dom_sf"/>
</dbReference>
<dbReference type="InterPro" id="IPR002138">
    <property type="entry name" value="Pept_C14_p10"/>
</dbReference>
<organism evidence="2 3">
    <name type="scientific">Caerostris extrusa</name>
    <name type="common">Bark spider</name>
    <name type="synonym">Caerostris bankana</name>
    <dbReference type="NCBI Taxonomy" id="172846"/>
    <lineage>
        <taxon>Eukaryota</taxon>
        <taxon>Metazoa</taxon>
        <taxon>Ecdysozoa</taxon>
        <taxon>Arthropoda</taxon>
        <taxon>Chelicerata</taxon>
        <taxon>Arachnida</taxon>
        <taxon>Araneae</taxon>
        <taxon>Araneomorphae</taxon>
        <taxon>Entelegynae</taxon>
        <taxon>Araneoidea</taxon>
        <taxon>Araneidae</taxon>
        <taxon>Caerostris</taxon>
    </lineage>
</organism>
<dbReference type="InterPro" id="IPR011600">
    <property type="entry name" value="Pept_C14_caspase"/>
</dbReference>
<dbReference type="Gene3D" id="3.30.70.1470">
    <property type="entry name" value="Caspase-like"/>
    <property type="match status" value="1"/>
</dbReference>
<gene>
    <name evidence="2" type="primary">CASP2</name>
    <name evidence="2" type="ORF">CEXT_485831</name>
</gene>
<evidence type="ECO:0000259" key="1">
    <source>
        <dbReference type="PROSITE" id="PS50207"/>
    </source>
</evidence>
<dbReference type="EMBL" id="BPLR01007850">
    <property type="protein sequence ID" value="GIY20204.1"/>
    <property type="molecule type" value="Genomic_DNA"/>
</dbReference>
<dbReference type="Proteomes" id="UP001054945">
    <property type="component" value="Unassembled WGS sequence"/>
</dbReference>
<accession>A0AAV4RGS1</accession>
<feature type="domain" description="Caspase family p10" evidence="1">
    <location>
        <begin position="42"/>
        <end position="124"/>
    </location>
</feature>
<sequence>MKILELKLIILYQKRRTESASLSSTDAAVFRNEEVSENIWYPTMSDMVIVHSTLPSYKSRKNHNTGSWLCEDLVNVISNHYQDYDLLTMLTFVCSRMQDRVSVDKTKQTIHVETFGLKGLIHFNRKA</sequence>
<dbReference type="Pfam" id="PF00656">
    <property type="entry name" value="Peptidase_C14"/>
    <property type="match status" value="1"/>
</dbReference>
<comment type="caution">
    <text evidence="2">The sequence shown here is derived from an EMBL/GenBank/DDBJ whole genome shotgun (WGS) entry which is preliminary data.</text>
</comment>
<dbReference type="GO" id="GO:0006508">
    <property type="term" value="P:proteolysis"/>
    <property type="evidence" value="ECO:0007669"/>
    <property type="project" value="InterPro"/>
</dbReference>
<evidence type="ECO:0000313" key="2">
    <source>
        <dbReference type="EMBL" id="GIY20204.1"/>
    </source>
</evidence>
<proteinExistence type="predicted"/>
<dbReference type="GO" id="GO:0004197">
    <property type="term" value="F:cysteine-type endopeptidase activity"/>
    <property type="evidence" value="ECO:0007669"/>
    <property type="project" value="InterPro"/>
</dbReference>